<dbReference type="Pfam" id="PF03591">
    <property type="entry name" value="AzlC"/>
    <property type="match status" value="1"/>
</dbReference>
<dbReference type="GO" id="GO:1903785">
    <property type="term" value="P:L-valine transmembrane transport"/>
    <property type="evidence" value="ECO:0007669"/>
    <property type="project" value="TreeGrafter"/>
</dbReference>
<feature type="transmembrane region" description="Helical" evidence="8">
    <location>
        <begin position="20"/>
        <end position="39"/>
    </location>
</feature>
<keyword evidence="7 8" id="KW-0472">Membrane</keyword>
<sequence length="248" mass="25756">MPAPPRRSIAAEFTAGATAIAPIVIAAVPIGLLFGAVAAQRGLSSLEIALMSATVFAGGSQFVAIDIWQQPVAIMAIAFSALLVNLRHILMGASISPKLREFRGWQKYVALFFLADEIWAMAEKRALGMPLAPAFFAGLAAPLYFAWVSTTTAGSMIGAALGDPSRFGFDFVFPAVFICLVMGFWKGAKTGAVLLASALSAIATHHVIEGAWYVAAGALAGVVVAALAADAGNDTARPDTIEEGECVQ</sequence>
<evidence type="ECO:0000313" key="9">
    <source>
        <dbReference type="EMBL" id="MBA5777787.1"/>
    </source>
</evidence>
<dbReference type="InterPro" id="IPR011606">
    <property type="entry name" value="Brnchd-chn_aa_trnsp_permease"/>
</dbReference>
<feature type="transmembrane region" description="Helical" evidence="8">
    <location>
        <begin position="127"/>
        <end position="147"/>
    </location>
</feature>
<dbReference type="EMBL" id="JACFXV010000053">
    <property type="protein sequence ID" value="MBA5777787.1"/>
    <property type="molecule type" value="Genomic_DNA"/>
</dbReference>
<evidence type="ECO:0000256" key="3">
    <source>
        <dbReference type="ARBA" id="ARBA00022448"/>
    </source>
</evidence>
<comment type="subcellular location">
    <subcellularLocation>
        <location evidence="1">Cell membrane</location>
        <topology evidence="1">Multi-pass membrane protein</topology>
    </subcellularLocation>
</comment>
<organism evidence="9 10">
    <name type="scientific">Stappia albiluteola</name>
    <dbReference type="NCBI Taxonomy" id="2758565"/>
    <lineage>
        <taxon>Bacteria</taxon>
        <taxon>Pseudomonadati</taxon>
        <taxon>Pseudomonadota</taxon>
        <taxon>Alphaproteobacteria</taxon>
        <taxon>Hyphomicrobiales</taxon>
        <taxon>Stappiaceae</taxon>
        <taxon>Stappia</taxon>
    </lineage>
</organism>
<protein>
    <submittedName>
        <fullName evidence="9">AzlC family ABC transporter permease</fullName>
    </submittedName>
</protein>
<reference evidence="9 10" key="1">
    <citation type="submission" date="2020-07" db="EMBL/GenBank/DDBJ databases">
        <title>Stappia sp., F7233, whole genome shotgun sequencing project.</title>
        <authorList>
            <person name="Jiang S."/>
            <person name="Liu Z.W."/>
            <person name="Du Z.J."/>
        </authorList>
    </citation>
    <scope>NUCLEOTIDE SEQUENCE [LARGE SCALE GENOMIC DNA]</scope>
    <source>
        <strain evidence="9 10">F7233</strain>
    </source>
</reference>
<keyword evidence="6 8" id="KW-1133">Transmembrane helix</keyword>
<comment type="caution">
    <text evidence="9">The sequence shown here is derived from an EMBL/GenBank/DDBJ whole genome shotgun (WGS) entry which is preliminary data.</text>
</comment>
<dbReference type="PANTHER" id="PTHR34979">
    <property type="entry name" value="INNER MEMBRANE PROTEIN YGAZ"/>
    <property type="match status" value="1"/>
</dbReference>
<keyword evidence="5 8" id="KW-0812">Transmembrane</keyword>
<evidence type="ECO:0000256" key="1">
    <source>
        <dbReference type="ARBA" id="ARBA00004651"/>
    </source>
</evidence>
<proteinExistence type="inferred from homology"/>
<feature type="transmembrane region" description="Helical" evidence="8">
    <location>
        <begin position="71"/>
        <end position="90"/>
    </location>
</feature>
<evidence type="ECO:0000256" key="5">
    <source>
        <dbReference type="ARBA" id="ARBA00022692"/>
    </source>
</evidence>
<comment type="similarity">
    <text evidence="2">Belongs to the AzlC family.</text>
</comment>
<evidence type="ECO:0000256" key="8">
    <source>
        <dbReference type="SAM" id="Phobius"/>
    </source>
</evidence>
<dbReference type="GO" id="GO:0005886">
    <property type="term" value="C:plasma membrane"/>
    <property type="evidence" value="ECO:0007669"/>
    <property type="project" value="UniProtKB-SubCell"/>
</dbReference>
<keyword evidence="10" id="KW-1185">Reference proteome</keyword>
<dbReference type="PANTHER" id="PTHR34979:SF1">
    <property type="entry name" value="INNER MEMBRANE PROTEIN YGAZ"/>
    <property type="match status" value="1"/>
</dbReference>
<evidence type="ECO:0000256" key="6">
    <source>
        <dbReference type="ARBA" id="ARBA00022989"/>
    </source>
</evidence>
<evidence type="ECO:0000256" key="2">
    <source>
        <dbReference type="ARBA" id="ARBA00010735"/>
    </source>
</evidence>
<feature type="transmembrane region" description="Helical" evidence="8">
    <location>
        <begin position="214"/>
        <end position="232"/>
    </location>
</feature>
<evidence type="ECO:0000256" key="4">
    <source>
        <dbReference type="ARBA" id="ARBA00022475"/>
    </source>
</evidence>
<gene>
    <name evidence="9" type="ORF">H2509_11695</name>
</gene>
<dbReference type="AlphaFoldDB" id="A0A839AG89"/>
<evidence type="ECO:0000256" key="7">
    <source>
        <dbReference type="ARBA" id="ARBA00023136"/>
    </source>
</evidence>
<accession>A0A839AG89</accession>
<feature type="transmembrane region" description="Helical" evidence="8">
    <location>
        <begin position="46"/>
        <end position="65"/>
    </location>
</feature>
<dbReference type="Proteomes" id="UP000541109">
    <property type="component" value="Unassembled WGS sequence"/>
</dbReference>
<feature type="transmembrane region" description="Helical" evidence="8">
    <location>
        <begin position="167"/>
        <end position="185"/>
    </location>
</feature>
<keyword evidence="3" id="KW-0813">Transport</keyword>
<evidence type="ECO:0000313" key="10">
    <source>
        <dbReference type="Proteomes" id="UP000541109"/>
    </source>
</evidence>
<name>A0A839AG89_9HYPH</name>
<keyword evidence="4" id="KW-1003">Cell membrane</keyword>